<evidence type="ECO:0000256" key="3">
    <source>
        <dbReference type="ARBA" id="ARBA00022475"/>
    </source>
</evidence>
<evidence type="ECO:0000256" key="5">
    <source>
        <dbReference type="ARBA" id="ARBA00022692"/>
    </source>
</evidence>
<feature type="transmembrane region" description="Helical" evidence="9">
    <location>
        <begin position="205"/>
        <end position="223"/>
    </location>
</feature>
<comment type="catalytic activity">
    <reaction evidence="9">
        <text>N-terminal S-1,2-diacyl-sn-glyceryl-L-cysteinyl-[lipoprotein] + a glycerophospholipid = N-acyl-S-1,2-diacyl-sn-glyceryl-L-cysteinyl-[lipoprotein] + a 2-acyl-sn-glycero-3-phospholipid + H(+)</text>
        <dbReference type="Rhea" id="RHEA:48228"/>
        <dbReference type="Rhea" id="RHEA-COMP:14681"/>
        <dbReference type="Rhea" id="RHEA-COMP:14684"/>
        <dbReference type="ChEBI" id="CHEBI:15378"/>
        <dbReference type="ChEBI" id="CHEBI:136912"/>
        <dbReference type="ChEBI" id="CHEBI:140656"/>
        <dbReference type="ChEBI" id="CHEBI:140657"/>
        <dbReference type="ChEBI" id="CHEBI:140660"/>
        <dbReference type="EC" id="2.3.1.269"/>
    </reaction>
</comment>
<proteinExistence type="inferred from homology"/>
<dbReference type="Proteomes" id="UP000244817">
    <property type="component" value="Unassembled WGS sequence"/>
</dbReference>
<dbReference type="PROSITE" id="PS50263">
    <property type="entry name" value="CN_HYDROLASE"/>
    <property type="match status" value="1"/>
</dbReference>
<dbReference type="SUPFAM" id="SSF56317">
    <property type="entry name" value="Carbon-nitrogen hydrolase"/>
    <property type="match status" value="1"/>
</dbReference>
<dbReference type="Pfam" id="PF20154">
    <property type="entry name" value="LNT_N"/>
    <property type="match status" value="1"/>
</dbReference>
<comment type="similarity">
    <text evidence="2 9">Belongs to the CN hydrolase family. Apolipoprotein N-acyltransferase subfamily.</text>
</comment>
<evidence type="ECO:0000256" key="1">
    <source>
        <dbReference type="ARBA" id="ARBA00004651"/>
    </source>
</evidence>
<evidence type="ECO:0000256" key="9">
    <source>
        <dbReference type="HAMAP-Rule" id="MF_01148"/>
    </source>
</evidence>
<feature type="transmembrane region" description="Helical" evidence="9">
    <location>
        <begin position="45"/>
        <end position="63"/>
    </location>
</feature>
<dbReference type="PANTHER" id="PTHR38686:SF1">
    <property type="entry name" value="APOLIPOPROTEIN N-ACYLTRANSFERASE"/>
    <property type="match status" value="1"/>
</dbReference>
<dbReference type="InterPro" id="IPR003010">
    <property type="entry name" value="C-N_Hydrolase"/>
</dbReference>
<evidence type="ECO:0000259" key="10">
    <source>
        <dbReference type="PROSITE" id="PS50263"/>
    </source>
</evidence>
<accession>A0A2T7FT05</accession>
<dbReference type="PANTHER" id="PTHR38686">
    <property type="entry name" value="APOLIPOPROTEIN N-ACYLTRANSFERASE"/>
    <property type="match status" value="1"/>
</dbReference>
<dbReference type="InterPro" id="IPR036526">
    <property type="entry name" value="C-N_Hydrolase_sf"/>
</dbReference>
<evidence type="ECO:0000256" key="6">
    <source>
        <dbReference type="ARBA" id="ARBA00022989"/>
    </source>
</evidence>
<name>A0A2T7FT05_9RHOB</name>
<dbReference type="EC" id="2.3.1.269" evidence="9"/>
<dbReference type="UniPathway" id="UPA00666"/>
<keyword evidence="8 9" id="KW-0012">Acyltransferase</keyword>
<evidence type="ECO:0000313" key="12">
    <source>
        <dbReference type="Proteomes" id="UP000244817"/>
    </source>
</evidence>
<dbReference type="AlphaFoldDB" id="A0A2T7FT05"/>
<protein>
    <recommendedName>
        <fullName evidence="9">Apolipoprotein N-acyltransferase</fullName>
        <shortName evidence="9">ALP N-acyltransferase</shortName>
        <ecNumber evidence="9">2.3.1.269</ecNumber>
    </recommendedName>
</protein>
<comment type="pathway">
    <text evidence="9">Protein modification; lipoprotein biosynthesis (N-acyl transfer).</text>
</comment>
<feature type="transmembrane region" description="Helical" evidence="9">
    <location>
        <begin position="175"/>
        <end position="193"/>
    </location>
</feature>
<evidence type="ECO:0000256" key="4">
    <source>
        <dbReference type="ARBA" id="ARBA00022679"/>
    </source>
</evidence>
<dbReference type="EMBL" id="QCYG01000012">
    <property type="protein sequence ID" value="PVA05304.1"/>
    <property type="molecule type" value="Genomic_DNA"/>
</dbReference>
<evidence type="ECO:0000256" key="2">
    <source>
        <dbReference type="ARBA" id="ARBA00010065"/>
    </source>
</evidence>
<keyword evidence="7 9" id="KW-0472">Membrane</keyword>
<dbReference type="NCBIfam" id="TIGR00546">
    <property type="entry name" value="lnt"/>
    <property type="match status" value="1"/>
</dbReference>
<dbReference type="HAMAP" id="MF_01148">
    <property type="entry name" value="Lnt"/>
    <property type="match status" value="1"/>
</dbReference>
<feature type="transmembrane region" description="Helical" evidence="9">
    <location>
        <begin position="21"/>
        <end position="39"/>
    </location>
</feature>
<dbReference type="InterPro" id="IPR004563">
    <property type="entry name" value="Apolipo_AcylTrfase"/>
</dbReference>
<keyword evidence="3 9" id="KW-1003">Cell membrane</keyword>
<comment type="subcellular location">
    <subcellularLocation>
        <location evidence="1 9">Cell membrane</location>
        <topology evidence="1 9">Multi-pass membrane protein</topology>
    </subcellularLocation>
</comment>
<comment type="function">
    <text evidence="9">Catalyzes the phospholipid dependent N-acylation of the N-terminal cysteine of apolipoprotein, the last step in lipoprotein maturation.</text>
</comment>
<gene>
    <name evidence="9 11" type="primary">lnt</name>
    <name evidence="11" type="ORF">DC363_15935</name>
</gene>
<sequence>MCTERSVAETPARVRKSRIGWAGVRRGAFVVLLGAAMGLGHDLPAFGLAITLMAFLLALRLVLKPHARATGLQGWLLGVGYFGWTLRWIVEPFLVDIARHGWMAPFALVLMAGGLALFWGLAFWGAHRLARGQGAVVLWLPVTLTLAELARGHLFTGFPWGLLSYTAIGGPADVWLAWVGPYGATALLVATVCTTHHLLTRRPRWLWVPLVLGAVATAGLQGLSAPVPSPSDQIVRLVQPNAPQHLKWDRDWMPVFFDRALAATGAGDGQTVPDAVIWPETSIPSLLNYAAPLTDRMAQAARGAPVVAGVQRREGEAYYNSAIVIDGPDMISDVVDKRHLVPFGEYIPFAELLRPLGLSTLVDQVAGFSAGTGTGLMEVGGLGLVRVLICYEGIFPEEIDRGGPRPDVLLILTNDAWFGANAGPRQHLAQARARAIEQGIPVIRAANTGISAVIDGRGRILDSLPLNTQGFLDAPVPTRLPVTLYARLGDWPLAVLLAFLIAGRALRRRAIVVDRTPPQE</sequence>
<dbReference type="OrthoDB" id="9804277at2"/>
<dbReference type="Pfam" id="PF00795">
    <property type="entry name" value="CN_hydrolase"/>
    <property type="match status" value="1"/>
</dbReference>
<dbReference type="GO" id="GO:0005886">
    <property type="term" value="C:plasma membrane"/>
    <property type="evidence" value="ECO:0007669"/>
    <property type="project" value="UniProtKB-SubCell"/>
</dbReference>
<organism evidence="11 12">
    <name type="scientific">Thalassorhabdomicrobium marinisediminis</name>
    <dbReference type="NCBI Taxonomy" id="2170577"/>
    <lineage>
        <taxon>Bacteria</taxon>
        <taxon>Pseudomonadati</taxon>
        <taxon>Pseudomonadota</taxon>
        <taxon>Alphaproteobacteria</taxon>
        <taxon>Rhodobacterales</taxon>
        <taxon>Paracoccaceae</taxon>
        <taxon>Thalassorhabdomicrobium</taxon>
    </lineage>
</organism>
<keyword evidence="11" id="KW-0449">Lipoprotein</keyword>
<evidence type="ECO:0000256" key="7">
    <source>
        <dbReference type="ARBA" id="ARBA00023136"/>
    </source>
</evidence>
<feature type="transmembrane region" description="Helical" evidence="9">
    <location>
        <begin position="136"/>
        <end position="155"/>
    </location>
</feature>
<feature type="domain" description="CN hydrolase" evidence="10">
    <location>
        <begin position="238"/>
        <end position="478"/>
    </location>
</feature>
<comment type="caution">
    <text evidence="11">The sequence shown here is derived from an EMBL/GenBank/DDBJ whole genome shotgun (WGS) entry which is preliminary data.</text>
</comment>
<keyword evidence="12" id="KW-1185">Reference proteome</keyword>
<evidence type="ECO:0000256" key="8">
    <source>
        <dbReference type="ARBA" id="ARBA00023315"/>
    </source>
</evidence>
<evidence type="ECO:0000313" key="11">
    <source>
        <dbReference type="EMBL" id="PVA05304.1"/>
    </source>
</evidence>
<keyword evidence="6 9" id="KW-1133">Transmembrane helix</keyword>
<dbReference type="CDD" id="cd07571">
    <property type="entry name" value="ALP_N-acyl_transferase"/>
    <property type="match status" value="1"/>
</dbReference>
<feature type="transmembrane region" description="Helical" evidence="9">
    <location>
        <begin position="102"/>
        <end position="124"/>
    </location>
</feature>
<dbReference type="Gene3D" id="3.60.110.10">
    <property type="entry name" value="Carbon-nitrogen hydrolase"/>
    <property type="match status" value="1"/>
</dbReference>
<feature type="transmembrane region" description="Helical" evidence="9">
    <location>
        <begin position="70"/>
        <end position="90"/>
    </location>
</feature>
<dbReference type="GO" id="GO:0016410">
    <property type="term" value="F:N-acyltransferase activity"/>
    <property type="evidence" value="ECO:0007669"/>
    <property type="project" value="UniProtKB-UniRule"/>
</dbReference>
<keyword evidence="5 9" id="KW-0812">Transmembrane</keyword>
<dbReference type="InterPro" id="IPR045378">
    <property type="entry name" value="LNT_N"/>
</dbReference>
<keyword evidence="4 9" id="KW-0808">Transferase</keyword>
<reference evidence="11 12" key="1">
    <citation type="submission" date="2018-04" db="EMBL/GenBank/DDBJ databases">
        <title>Pelagivirga bohaiensis gen. nov., sp. nov., a bacterium isolated from the Bohai Sea.</title>
        <authorList>
            <person name="Ji X."/>
        </authorList>
    </citation>
    <scope>NUCLEOTIDE SEQUENCE [LARGE SCALE GENOMIC DNA]</scope>
    <source>
        <strain evidence="11 12">BH-SD16</strain>
    </source>
</reference>
<dbReference type="GO" id="GO:0042158">
    <property type="term" value="P:lipoprotein biosynthetic process"/>
    <property type="evidence" value="ECO:0007669"/>
    <property type="project" value="UniProtKB-UniRule"/>
</dbReference>